<proteinExistence type="predicted"/>
<evidence type="ECO:0000256" key="6">
    <source>
        <dbReference type="SAM" id="MobiDB-lite"/>
    </source>
</evidence>
<keyword evidence="9" id="KW-1185">Reference proteome</keyword>
<keyword evidence="2" id="KW-0489">Methyltransferase</keyword>
<reference evidence="8 9" key="1">
    <citation type="submission" date="2016-05" db="EMBL/GenBank/DDBJ databases">
        <title>Complete genome sequence of a phthalic acid esters degrading Mycobacterium sp. YC-RL4.</title>
        <authorList>
            <person name="Ren L."/>
            <person name="Fan S."/>
            <person name="Ruth N."/>
            <person name="Jia Y."/>
            <person name="Wang J."/>
            <person name="Qiao C."/>
        </authorList>
    </citation>
    <scope>NUCLEOTIDE SEQUENCE [LARGE SCALE GENOMIC DNA]</scope>
    <source>
        <strain evidence="8 9">YC-RL4</strain>
    </source>
</reference>
<accession>A0A172UNH1</accession>
<dbReference type="GO" id="GO:0006304">
    <property type="term" value="P:DNA modification"/>
    <property type="evidence" value="ECO:0007669"/>
    <property type="project" value="InterPro"/>
</dbReference>
<keyword evidence="8" id="KW-0378">Hydrolase</keyword>
<evidence type="ECO:0000259" key="7">
    <source>
        <dbReference type="Pfam" id="PF07669"/>
    </source>
</evidence>
<evidence type="ECO:0000256" key="1">
    <source>
        <dbReference type="ARBA" id="ARBA00011900"/>
    </source>
</evidence>
<evidence type="ECO:0000313" key="8">
    <source>
        <dbReference type="EMBL" id="ANE80645.1"/>
    </source>
</evidence>
<dbReference type="Pfam" id="PF07669">
    <property type="entry name" value="Eco57I"/>
    <property type="match status" value="1"/>
</dbReference>
<organism evidence="8 9">
    <name type="scientific">Mycobacterium adipatum</name>
    <dbReference type="NCBI Taxonomy" id="1682113"/>
    <lineage>
        <taxon>Bacteria</taxon>
        <taxon>Bacillati</taxon>
        <taxon>Actinomycetota</taxon>
        <taxon>Actinomycetes</taxon>
        <taxon>Mycobacteriales</taxon>
        <taxon>Mycobacteriaceae</taxon>
        <taxon>Mycobacterium</taxon>
    </lineage>
</organism>
<keyword evidence="4" id="KW-0949">S-adenosyl-L-methionine</keyword>
<keyword evidence="8" id="KW-0255">Endonuclease</keyword>
<dbReference type="REBASE" id="153502">
    <property type="entry name" value="MspRL4ORF16215P"/>
</dbReference>
<dbReference type="Gene3D" id="3.40.50.150">
    <property type="entry name" value="Vaccinia Virus protein VP39"/>
    <property type="match status" value="1"/>
</dbReference>
<sequence>MAPRTPRQRSTPTASELHHAWLELVDTDGPFLAIAPLKRVWPQGMPALDDTRKEALLYARKDFEAAWETADRATGDDGTTDDAYRVARDKWVETVLRDVVGWAESLSWGPVAGITAQSPNRAVTVGAEAALLTPDGAIGALVSVIDPVDSLRQVPSDLWAATPVDRMEALLRENDIPIGIVTDGRWWALVCARAGAMTASGVVDALTWVEEPRTRDAFLMLISRQHIIGGKEDERLPVLFEESVAAAEEITEALGAQVRRAVELLIQSFSESARDAQQRGEPDPLPADTHQSYEAAVTIMMRIVFLLFAEERGLLPSGELFEQGYGISRELDRLQAREAEESEEALDATSLTWHRLLATSQALYGGASFENMRVPAYGGSLFDPDRFPFLTALTAHGTLAITVSDRVMLHALRSVQQAVLKGNEVRRISFRDIDVEQIGYIYEGLLGYTAATVAETYLGLQGARGEEPEISLSELERLAAANAAPKKLADALRAYIERDQPSAKPQSAAAIAKGIGAQIEPSVISGLAQAVGDDTALRERVLPWLGIMRQDLRSRPFVVLDGGLMVKETPSRKNAGAHYTPKSLAREVVLHALQPLCYAPGPYQTADESEWKLKSSDDLLSLKVADIACGSGAFLVSAASYLAERVVEAWTAEDTANANRSDLHRRAIREVVANCLYGADINDMAVEMCKLSLWLVSLDRDLPFSFVDDKIFHGNSLLGVTSLDQLRKLHIDPSRVSTKDMFDIFDVDINSIVKKAADLRRKLATEIDENDPARNSTAKRRQFAQLREVTAELRSVADGIVAAGLPLGAKPGKALDDAYENLRIAVKAAHPESGRPEPAILDAIIDSGLKPTVPTDYRRWQPNHWVIEAPDVVVEHGGFDSIIGNPPFLGGKKITPAMGSDVREWLVNVTASGVTGNADQVAYFFLRAHSLLSENGTIGLIATNSIAQGDTREVGLDQMVASGFTITRSVQSRKWPVSTAALEYAAVWGTTGSVAQDVPRMSDNTYVRHITSLLESAGRVEGNPIALKQNGRIAFQGCVVLGKGFILDPEEAETWITKDPRYQEVVFPYLNGEDLNSSPDCSASRWIIDFGERGEDTASSYSVPWKRVQERVRPEREQKDGTKYPRMVYEWWKFWNSRPGLRKAISELDEVLAIARVSNTVMPVRVSPKQTFSEQTIVFATGSYAVEAVLSSSFHYLWAVKYASTIGAGAGVRYTPTDVFETFPSPEPTDWIHRVGRTLDAERREFMLRRSVSLTDTYNLINDPRVNGVTDSEIGRLRDIHVELDDAVADSYGWSDISLGHGFHTYRKMQRWTVSPAARVEILDRLLEENHRRAAEEAKQTRPTRSKGRRGKSASDDQGTLL</sequence>
<dbReference type="InterPro" id="IPR011639">
    <property type="entry name" value="MethylTrfase_TaqI-like_dom"/>
</dbReference>
<protein>
    <recommendedName>
        <fullName evidence="1">site-specific DNA-methyltransferase (adenine-specific)</fullName>
        <ecNumber evidence="1">2.1.1.72</ecNumber>
    </recommendedName>
</protein>
<evidence type="ECO:0000313" key="9">
    <source>
        <dbReference type="Proteomes" id="UP000077143"/>
    </source>
</evidence>
<gene>
    <name evidence="8" type="ORF">A7U43_16215</name>
</gene>
<dbReference type="Proteomes" id="UP000077143">
    <property type="component" value="Chromosome"/>
</dbReference>
<evidence type="ECO:0000256" key="4">
    <source>
        <dbReference type="ARBA" id="ARBA00022691"/>
    </source>
</evidence>
<evidence type="ECO:0000256" key="2">
    <source>
        <dbReference type="ARBA" id="ARBA00022603"/>
    </source>
</evidence>
<dbReference type="EC" id="2.1.1.72" evidence="1"/>
<keyword evidence="3" id="KW-0808">Transferase</keyword>
<dbReference type="SUPFAM" id="SSF53335">
    <property type="entry name" value="S-adenosyl-L-methionine-dependent methyltransferases"/>
    <property type="match status" value="1"/>
</dbReference>
<feature type="region of interest" description="Disordered" evidence="6">
    <location>
        <begin position="1333"/>
        <end position="1362"/>
    </location>
</feature>
<comment type="catalytic activity">
    <reaction evidence="5">
        <text>a 2'-deoxyadenosine in DNA + S-adenosyl-L-methionine = an N(6)-methyl-2'-deoxyadenosine in DNA + S-adenosyl-L-homocysteine + H(+)</text>
        <dbReference type="Rhea" id="RHEA:15197"/>
        <dbReference type="Rhea" id="RHEA-COMP:12418"/>
        <dbReference type="Rhea" id="RHEA-COMP:12419"/>
        <dbReference type="ChEBI" id="CHEBI:15378"/>
        <dbReference type="ChEBI" id="CHEBI:57856"/>
        <dbReference type="ChEBI" id="CHEBI:59789"/>
        <dbReference type="ChEBI" id="CHEBI:90615"/>
        <dbReference type="ChEBI" id="CHEBI:90616"/>
        <dbReference type="EC" id="2.1.1.72"/>
    </reaction>
</comment>
<evidence type="ECO:0000256" key="3">
    <source>
        <dbReference type="ARBA" id="ARBA00022679"/>
    </source>
</evidence>
<evidence type="ECO:0000256" key="5">
    <source>
        <dbReference type="ARBA" id="ARBA00047942"/>
    </source>
</evidence>
<dbReference type="GO" id="GO:0032259">
    <property type="term" value="P:methylation"/>
    <property type="evidence" value="ECO:0007669"/>
    <property type="project" value="UniProtKB-KW"/>
</dbReference>
<feature type="compositionally biased region" description="Basic residues" evidence="6">
    <location>
        <begin position="1342"/>
        <end position="1352"/>
    </location>
</feature>
<dbReference type="InterPro" id="IPR029063">
    <property type="entry name" value="SAM-dependent_MTases_sf"/>
</dbReference>
<dbReference type="GO" id="GO:0004519">
    <property type="term" value="F:endonuclease activity"/>
    <property type="evidence" value="ECO:0007669"/>
    <property type="project" value="UniProtKB-KW"/>
</dbReference>
<dbReference type="InterPro" id="IPR050953">
    <property type="entry name" value="N4_N6_ade-DNA_methylase"/>
</dbReference>
<dbReference type="OrthoDB" id="4280289at2"/>
<dbReference type="PRINTS" id="PR00507">
    <property type="entry name" value="N12N6MTFRASE"/>
</dbReference>
<keyword evidence="8" id="KW-0540">Nuclease</keyword>
<dbReference type="PANTHER" id="PTHR33841:SF1">
    <property type="entry name" value="DNA METHYLTRANSFERASE A"/>
    <property type="match status" value="1"/>
</dbReference>
<dbReference type="PANTHER" id="PTHR33841">
    <property type="entry name" value="DNA METHYLTRANSFERASE YEEA-RELATED"/>
    <property type="match status" value="1"/>
</dbReference>
<name>A0A172UNH1_9MYCO</name>
<feature type="domain" description="Type II methyltransferase M.TaqI-like" evidence="7">
    <location>
        <begin position="674"/>
        <end position="948"/>
    </location>
</feature>
<dbReference type="GO" id="GO:0009007">
    <property type="term" value="F:site-specific DNA-methyltransferase (adenine-specific) activity"/>
    <property type="evidence" value="ECO:0007669"/>
    <property type="project" value="UniProtKB-EC"/>
</dbReference>
<dbReference type="STRING" id="1682113.A7U43_16215"/>
<dbReference type="EMBL" id="CP015596">
    <property type="protein sequence ID" value="ANE80645.1"/>
    <property type="molecule type" value="Genomic_DNA"/>
</dbReference>
<dbReference type="KEGG" id="madi:A7U43_16215"/>